<dbReference type="WBParaSite" id="ACAC_0000522101-mRNA-1">
    <property type="protein sequence ID" value="ACAC_0000522101-mRNA-1"/>
    <property type="gene ID" value="ACAC_0000522101"/>
</dbReference>
<evidence type="ECO:0000313" key="1">
    <source>
        <dbReference type="Proteomes" id="UP000035642"/>
    </source>
</evidence>
<protein>
    <submittedName>
        <fullName evidence="2">Endo/exonuclease/phosphatase domain-containing protein</fullName>
    </submittedName>
</protein>
<organism evidence="1 2">
    <name type="scientific">Angiostrongylus cantonensis</name>
    <name type="common">Rat lungworm</name>
    <dbReference type="NCBI Taxonomy" id="6313"/>
    <lineage>
        <taxon>Eukaryota</taxon>
        <taxon>Metazoa</taxon>
        <taxon>Ecdysozoa</taxon>
        <taxon>Nematoda</taxon>
        <taxon>Chromadorea</taxon>
        <taxon>Rhabditida</taxon>
        <taxon>Rhabditina</taxon>
        <taxon>Rhabditomorpha</taxon>
        <taxon>Strongyloidea</taxon>
        <taxon>Metastrongylidae</taxon>
        <taxon>Angiostrongylus</taxon>
    </lineage>
</organism>
<sequence>MVTTCIYNACPLASKYSLQDLLMQARRIRTDVIGLAEIRRSHPLNAVYDIGEELVFGACDSRGVDYVGVLVNTSLSMNIDSFEQLTTRIGCLQLRRCGSIPAFTVSVVSALTSKYDDEEVEAF</sequence>
<accession>A0A0K0D576</accession>
<dbReference type="AlphaFoldDB" id="A0A0K0D576"/>
<dbReference type="Proteomes" id="UP000035642">
    <property type="component" value="Unassembled WGS sequence"/>
</dbReference>
<reference evidence="1" key="1">
    <citation type="submission" date="2012-09" db="EMBL/GenBank/DDBJ databases">
        <authorList>
            <person name="Martin A.A."/>
        </authorList>
    </citation>
    <scope>NUCLEOTIDE SEQUENCE</scope>
</reference>
<dbReference type="STRING" id="6313.A0A0K0D576"/>
<evidence type="ECO:0000313" key="2">
    <source>
        <dbReference type="WBParaSite" id="ACAC_0000522101-mRNA-1"/>
    </source>
</evidence>
<keyword evidence="1" id="KW-1185">Reference proteome</keyword>
<reference evidence="2" key="2">
    <citation type="submission" date="2017-02" db="UniProtKB">
        <authorList>
            <consortium name="WormBaseParasite"/>
        </authorList>
    </citation>
    <scope>IDENTIFICATION</scope>
</reference>
<name>A0A0K0D576_ANGCA</name>
<proteinExistence type="predicted"/>